<dbReference type="Proteomes" id="UP000026962">
    <property type="component" value="Chromosome 10"/>
</dbReference>
<dbReference type="HOGENOM" id="CLU_092959_0_0_1"/>
<evidence type="ECO:0000313" key="2">
    <source>
        <dbReference type="Proteomes" id="UP000026962"/>
    </source>
</evidence>
<keyword evidence="2" id="KW-1185">Reference proteome</keyword>
<accession>A0A0E0MB26</accession>
<dbReference type="OMA" id="HPHHEYA"/>
<organism evidence="1">
    <name type="scientific">Oryza punctata</name>
    <name type="common">Red rice</name>
    <dbReference type="NCBI Taxonomy" id="4537"/>
    <lineage>
        <taxon>Eukaryota</taxon>
        <taxon>Viridiplantae</taxon>
        <taxon>Streptophyta</taxon>
        <taxon>Embryophyta</taxon>
        <taxon>Tracheophyta</taxon>
        <taxon>Spermatophyta</taxon>
        <taxon>Magnoliopsida</taxon>
        <taxon>Liliopsida</taxon>
        <taxon>Poales</taxon>
        <taxon>Poaceae</taxon>
        <taxon>BOP clade</taxon>
        <taxon>Oryzoideae</taxon>
        <taxon>Oryzeae</taxon>
        <taxon>Oryzinae</taxon>
        <taxon>Oryza</taxon>
    </lineage>
</organism>
<evidence type="ECO:0000313" key="1">
    <source>
        <dbReference type="EnsemblPlants" id="OPUNC10G17720.1"/>
    </source>
</evidence>
<dbReference type="InterPro" id="IPR053234">
    <property type="entry name" value="RPM1_Interactor"/>
</dbReference>
<dbReference type="AlphaFoldDB" id="A0A0E0MB26"/>
<reference evidence="1" key="2">
    <citation type="submission" date="2018-05" db="EMBL/GenBank/DDBJ databases">
        <title>OpunRS2 (Oryza punctata Reference Sequence Version 2).</title>
        <authorList>
            <person name="Zhang J."/>
            <person name="Kudrna D."/>
            <person name="Lee S."/>
            <person name="Talag J."/>
            <person name="Welchert J."/>
            <person name="Wing R.A."/>
        </authorList>
    </citation>
    <scope>NUCLEOTIDE SEQUENCE [LARGE SCALE GENOMIC DNA]</scope>
</reference>
<sequence length="262" mass="29497">MATLYGDRLQAKVAKKPPQEKGEMVKIEEIDAECDDDCCEIDPDEFARKVQLKVSDEVILVAAKGKIKVEANQPEGFGNLLDLSDSDNNLHPHHEYAAGDRMDNPYEIDEDKTTLEKLDDGEDKYIGDDLKVDEGDRCREKVIPVKISVKSEPEEHGAIGEEAAYDLLPEINGFSHKLFPAERRVFDEEDKDDVVVVALRDFPHPRHLCAKFPFDKTSHESRCRKCYCSVCEVPVSSCLNWKGTEGHCHATKLTKLSQNPSP</sequence>
<dbReference type="PANTHER" id="PTHR33443">
    <property type="entry name" value="ZGC:112980"/>
    <property type="match status" value="1"/>
</dbReference>
<proteinExistence type="predicted"/>
<dbReference type="STRING" id="4537.A0A0E0MB26"/>
<dbReference type="Gramene" id="OPUNC10G17720.1">
    <property type="protein sequence ID" value="OPUNC10G17720.1"/>
    <property type="gene ID" value="OPUNC10G17720"/>
</dbReference>
<dbReference type="PANTHER" id="PTHR33443:SF24">
    <property type="entry name" value="OS10G0573200 PROTEIN"/>
    <property type="match status" value="1"/>
</dbReference>
<dbReference type="eggNOG" id="ENOG502R7EH">
    <property type="taxonomic scope" value="Eukaryota"/>
</dbReference>
<dbReference type="EnsemblPlants" id="OPUNC10G17720.1">
    <property type="protein sequence ID" value="OPUNC10G17720.1"/>
    <property type="gene ID" value="OPUNC10G17720"/>
</dbReference>
<protein>
    <submittedName>
        <fullName evidence="1">Uncharacterized protein</fullName>
    </submittedName>
</protein>
<name>A0A0E0MB26_ORYPU</name>
<reference evidence="1" key="1">
    <citation type="submission" date="2015-04" db="UniProtKB">
        <authorList>
            <consortium name="EnsemblPlants"/>
        </authorList>
    </citation>
    <scope>IDENTIFICATION</scope>
</reference>